<protein>
    <recommendedName>
        <fullName evidence="3">histidine kinase</fullName>
        <ecNumber evidence="3">2.7.13.3</ecNumber>
    </recommendedName>
</protein>
<dbReference type="Gene3D" id="1.10.287.130">
    <property type="match status" value="1"/>
</dbReference>
<evidence type="ECO:0000256" key="5">
    <source>
        <dbReference type="ARBA" id="ARBA00022553"/>
    </source>
</evidence>
<dbReference type="SMART" id="SM00388">
    <property type="entry name" value="HisKA"/>
    <property type="match status" value="1"/>
</dbReference>
<dbReference type="SUPFAM" id="SSF158472">
    <property type="entry name" value="HAMP domain-like"/>
    <property type="match status" value="1"/>
</dbReference>
<dbReference type="InterPro" id="IPR036097">
    <property type="entry name" value="HisK_dim/P_sf"/>
</dbReference>
<dbReference type="Pfam" id="PF00512">
    <property type="entry name" value="HisKA"/>
    <property type="match status" value="1"/>
</dbReference>
<dbReference type="Proteomes" id="UP001501337">
    <property type="component" value="Unassembled WGS sequence"/>
</dbReference>
<evidence type="ECO:0000256" key="9">
    <source>
        <dbReference type="ARBA" id="ARBA00022840"/>
    </source>
</evidence>
<feature type="domain" description="HAMP" evidence="12">
    <location>
        <begin position="288"/>
        <end position="340"/>
    </location>
</feature>
<dbReference type="SMART" id="SM00387">
    <property type="entry name" value="HATPase_c"/>
    <property type="match status" value="1"/>
</dbReference>
<dbReference type="SUPFAM" id="SSF47384">
    <property type="entry name" value="Homodimeric domain of signal transducing histidine kinase"/>
    <property type="match status" value="1"/>
</dbReference>
<evidence type="ECO:0000256" key="10">
    <source>
        <dbReference type="SAM" id="Phobius"/>
    </source>
</evidence>
<dbReference type="CDD" id="cd00082">
    <property type="entry name" value="HisKA"/>
    <property type="match status" value="1"/>
</dbReference>
<evidence type="ECO:0000259" key="12">
    <source>
        <dbReference type="PROSITE" id="PS50885"/>
    </source>
</evidence>
<evidence type="ECO:0000256" key="6">
    <source>
        <dbReference type="ARBA" id="ARBA00022679"/>
    </source>
</evidence>
<dbReference type="SMART" id="SM00304">
    <property type="entry name" value="HAMP"/>
    <property type="match status" value="1"/>
</dbReference>
<dbReference type="EC" id="2.7.13.3" evidence="3"/>
<dbReference type="InterPro" id="IPR003660">
    <property type="entry name" value="HAMP_dom"/>
</dbReference>
<dbReference type="PROSITE" id="PS50109">
    <property type="entry name" value="HIS_KIN"/>
    <property type="match status" value="1"/>
</dbReference>
<sequence length="566" mass="63565">MQSGCSWHPARSALRQMFKSLGQRSASWKRWAGIDELPIADNVFLRVFFGVAGALLIYAVFAVAIFHFLNSTRYSDYREQRVTPLMTWIAEDTRPRLELLTAITGTNEIHALRQLQQLPLTGIQRERLLAGQTVVLPYHGGTQAFRMLPTGQVLSILFSDLELETALWSTRLVSILSRQSDEAMQTATVDTLARRLNLPLVLQPVENMALWQLGLRQRFVQEGWTVFPVVTHADAGVEQRALAVALDDKHFLQLSPLPGFKVWAWPVLGTLVALALVCVGVTLHLLLQQIESRLRKIETAANRISRGDMDARVVDPHVDAVGRLGSVFNSMADHIQRLVDVQREMIHAVSHELRTPVARIRFGIQMIEDFVDDKVVTKQLKGIDSDIQELNELIDEILTYARLEQGGPILDFQTTNVKDIVQQIVSEQTRIHQRIGIQANIQVANPKAVVSEVEPRYIHRSMQNLVGNAARYAKSQVQINANFGDETIRIDVEDDGPGVPEEDWERIFTPFARLDDSRTRSSGGYGLGLSIVRRILYWHGGQAFVGKSALGGAKFSLVWPRKQLSS</sequence>
<keyword evidence="7" id="KW-0547">Nucleotide-binding</keyword>
<keyword evidence="4" id="KW-1003">Cell membrane</keyword>
<evidence type="ECO:0000256" key="4">
    <source>
        <dbReference type="ARBA" id="ARBA00022475"/>
    </source>
</evidence>
<feature type="transmembrane region" description="Helical" evidence="10">
    <location>
        <begin position="47"/>
        <end position="69"/>
    </location>
</feature>
<keyword evidence="6" id="KW-0808">Transferase</keyword>
<dbReference type="RefSeq" id="WP_344809081.1">
    <property type="nucleotide sequence ID" value="NZ_BAABBO010000019.1"/>
</dbReference>
<reference evidence="14" key="1">
    <citation type="journal article" date="2019" name="Int. J. Syst. Evol. Microbiol.">
        <title>The Global Catalogue of Microorganisms (GCM) 10K type strain sequencing project: providing services to taxonomists for standard genome sequencing and annotation.</title>
        <authorList>
            <consortium name="The Broad Institute Genomics Platform"/>
            <consortium name="The Broad Institute Genome Sequencing Center for Infectious Disease"/>
            <person name="Wu L."/>
            <person name="Ma J."/>
        </authorList>
    </citation>
    <scope>NUCLEOTIDE SEQUENCE [LARGE SCALE GENOMIC DNA]</scope>
    <source>
        <strain evidence="14">JCM 17555</strain>
    </source>
</reference>
<dbReference type="PANTHER" id="PTHR44936:SF10">
    <property type="entry name" value="SENSOR PROTEIN RSTB"/>
    <property type="match status" value="1"/>
</dbReference>
<dbReference type="Gene3D" id="3.30.565.10">
    <property type="entry name" value="Histidine kinase-like ATPase, C-terminal domain"/>
    <property type="match status" value="1"/>
</dbReference>
<feature type="transmembrane region" description="Helical" evidence="10">
    <location>
        <begin position="262"/>
        <end position="287"/>
    </location>
</feature>
<keyword evidence="14" id="KW-1185">Reference proteome</keyword>
<evidence type="ECO:0000256" key="7">
    <source>
        <dbReference type="ARBA" id="ARBA00022741"/>
    </source>
</evidence>
<feature type="domain" description="Histidine kinase" evidence="11">
    <location>
        <begin position="348"/>
        <end position="563"/>
    </location>
</feature>
<dbReference type="PROSITE" id="PS50885">
    <property type="entry name" value="HAMP"/>
    <property type="match status" value="1"/>
</dbReference>
<dbReference type="EMBL" id="BAABBO010000019">
    <property type="protein sequence ID" value="GAA3976198.1"/>
    <property type="molecule type" value="Genomic_DNA"/>
</dbReference>
<evidence type="ECO:0000256" key="2">
    <source>
        <dbReference type="ARBA" id="ARBA00004651"/>
    </source>
</evidence>
<evidence type="ECO:0000256" key="1">
    <source>
        <dbReference type="ARBA" id="ARBA00000085"/>
    </source>
</evidence>
<dbReference type="InterPro" id="IPR036890">
    <property type="entry name" value="HATPase_C_sf"/>
</dbReference>
<keyword evidence="10" id="KW-1133">Transmembrane helix</keyword>
<dbReference type="InterPro" id="IPR003594">
    <property type="entry name" value="HATPase_dom"/>
</dbReference>
<comment type="subcellular location">
    <subcellularLocation>
        <location evidence="2">Cell membrane</location>
        <topology evidence="2">Multi-pass membrane protein</topology>
    </subcellularLocation>
</comment>
<name>A0ABP7Q4M8_9GAMM</name>
<dbReference type="GO" id="GO:0005524">
    <property type="term" value="F:ATP binding"/>
    <property type="evidence" value="ECO:0007669"/>
    <property type="project" value="UniProtKB-KW"/>
</dbReference>
<dbReference type="SUPFAM" id="SSF55874">
    <property type="entry name" value="ATPase domain of HSP90 chaperone/DNA topoisomerase II/histidine kinase"/>
    <property type="match status" value="1"/>
</dbReference>
<comment type="caution">
    <text evidence="13">The sequence shown here is derived from an EMBL/GenBank/DDBJ whole genome shotgun (WGS) entry which is preliminary data.</text>
</comment>
<dbReference type="InterPro" id="IPR003661">
    <property type="entry name" value="HisK_dim/P_dom"/>
</dbReference>
<keyword evidence="8" id="KW-0418">Kinase</keyword>
<proteinExistence type="predicted"/>
<dbReference type="Gene3D" id="1.10.8.500">
    <property type="entry name" value="HAMP domain in histidine kinase"/>
    <property type="match status" value="1"/>
</dbReference>
<accession>A0ABP7Q4M8</accession>
<dbReference type="InterPro" id="IPR050980">
    <property type="entry name" value="2C_sensor_his_kinase"/>
</dbReference>
<evidence type="ECO:0000256" key="8">
    <source>
        <dbReference type="ARBA" id="ARBA00022777"/>
    </source>
</evidence>
<organism evidence="13 14">
    <name type="scientific">Allohahella marinimesophila</name>
    <dbReference type="NCBI Taxonomy" id="1054972"/>
    <lineage>
        <taxon>Bacteria</taxon>
        <taxon>Pseudomonadati</taxon>
        <taxon>Pseudomonadota</taxon>
        <taxon>Gammaproteobacteria</taxon>
        <taxon>Oceanospirillales</taxon>
        <taxon>Hahellaceae</taxon>
        <taxon>Allohahella</taxon>
    </lineage>
</organism>
<evidence type="ECO:0000313" key="14">
    <source>
        <dbReference type="Proteomes" id="UP001501337"/>
    </source>
</evidence>
<dbReference type="CDD" id="cd06225">
    <property type="entry name" value="HAMP"/>
    <property type="match status" value="1"/>
</dbReference>
<dbReference type="Pfam" id="PF00672">
    <property type="entry name" value="HAMP"/>
    <property type="match status" value="1"/>
</dbReference>
<keyword evidence="10" id="KW-0472">Membrane</keyword>
<dbReference type="InterPro" id="IPR004358">
    <property type="entry name" value="Sig_transdc_His_kin-like_C"/>
</dbReference>
<evidence type="ECO:0000256" key="3">
    <source>
        <dbReference type="ARBA" id="ARBA00012438"/>
    </source>
</evidence>
<keyword evidence="5" id="KW-0597">Phosphoprotein</keyword>
<evidence type="ECO:0000313" key="13">
    <source>
        <dbReference type="EMBL" id="GAA3976198.1"/>
    </source>
</evidence>
<comment type="catalytic activity">
    <reaction evidence="1">
        <text>ATP + protein L-histidine = ADP + protein N-phospho-L-histidine.</text>
        <dbReference type="EC" id="2.7.13.3"/>
    </reaction>
</comment>
<dbReference type="InterPro" id="IPR005467">
    <property type="entry name" value="His_kinase_dom"/>
</dbReference>
<evidence type="ECO:0000259" key="11">
    <source>
        <dbReference type="PROSITE" id="PS50109"/>
    </source>
</evidence>
<dbReference type="Pfam" id="PF02518">
    <property type="entry name" value="HATPase_c"/>
    <property type="match status" value="1"/>
</dbReference>
<gene>
    <name evidence="13" type="ORF">GCM10022278_36330</name>
</gene>
<dbReference type="PANTHER" id="PTHR44936">
    <property type="entry name" value="SENSOR PROTEIN CREC"/>
    <property type="match status" value="1"/>
</dbReference>
<dbReference type="PRINTS" id="PR00344">
    <property type="entry name" value="BCTRLSENSOR"/>
</dbReference>
<keyword evidence="10" id="KW-0812">Transmembrane</keyword>
<keyword evidence="9 13" id="KW-0067">ATP-binding</keyword>